<reference evidence="3" key="1">
    <citation type="submission" date="2021-06" db="EMBL/GenBank/DDBJ databases">
        <authorList>
            <person name="Kallberg Y."/>
            <person name="Tangrot J."/>
            <person name="Rosling A."/>
        </authorList>
    </citation>
    <scope>NUCLEOTIDE SEQUENCE</scope>
    <source>
        <strain evidence="3">MA453B</strain>
    </source>
</reference>
<dbReference type="PANTHER" id="PTHR46093:SF18">
    <property type="entry name" value="FIBRONECTIN TYPE-III DOMAIN-CONTAINING PROTEIN"/>
    <property type="match status" value="1"/>
</dbReference>
<keyword evidence="2" id="KW-0677">Repeat</keyword>
<dbReference type="Proteomes" id="UP000789405">
    <property type="component" value="Unassembled WGS sequence"/>
</dbReference>
<proteinExistence type="predicted"/>
<evidence type="ECO:0000313" key="3">
    <source>
        <dbReference type="EMBL" id="CAG8818263.1"/>
    </source>
</evidence>
<feature type="non-terminal residue" evidence="3">
    <location>
        <position position="1"/>
    </location>
</feature>
<name>A0A9N9K982_9GLOM</name>
<gene>
    <name evidence="3" type="ORF">DERYTH_LOCUS26595</name>
</gene>
<dbReference type="SUPFAM" id="SSF117281">
    <property type="entry name" value="Kelch motif"/>
    <property type="match status" value="1"/>
</dbReference>
<dbReference type="PANTHER" id="PTHR46093">
    <property type="entry name" value="ACYL-COA-BINDING DOMAIN-CONTAINING PROTEIN 5"/>
    <property type="match status" value="1"/>
</dbReference>
<sequence length="221" mass="24881">GYTNITEYTYELFYLDLSTSFENDKLTWTSIPDGFLPIYTWRSTAVLSLDNSTIYLYGGYMMNKDEEYDFSNLVYTYDYPTSTWSVPKLGGDPVPPRQDIKGVIDKTGKMYIFGGFNATNLTSNRGVLYNDMNVLNTVSNTWTTLSISGSLPNRANEYAVNILPNGIIVYFGGIEMVIDDADFTVADINKIKLFDTNTNEWSLMDATGDVIESRISFSSVL</sequence>
<comment type="caution">
    <text evidence="3">The sequence shown here is derived from an EMBL/GenBank/DDBJ whole genome shotgun (WGS) entry which is preliminary data.</text>
</comment>
<dbReference type="Gene3D" id="2.120.10.80">
    <property type="entry name" value="Kelch-type beta propeller"/>
    <property type="match status" value="1"/>
</dbReference>
<keyword evidence="1" id="KW-0880">Kelch repeat</keyword>
<dbReference type="Pfam" id="PF24681">
    <property type="entry name" value="Kelch_KLHDC2_KLHL20_DRC7"/>
    <property type="match status" value="1"/>
</dbReference>
<dbReference type="OrthoDB" id="432528at2759"/>
<feature type="non-terminal residue" evidence="3">
    <location>
        <position position="221"/>
    </location>
</feature>
<protein>
    <submittedName>
        <fullName evidence="3">3958_t:CDS:1</fullName>
    </submittedName>
</protein>
<dbReference type="AlphaFoldDB" id="A0A9N9K982"/>
<keyword evidence="4" id="KW-1185">Reference proteome</keyword>
<accession>A0A9N9K982</accession>
<evidence type="ECO:0000313" key="4">
    <source>
        <dbReference type="Proteomes" id="UP000789405"/>
    </source>
</evidence>
<evidence type="ECO:0000256" key="2">
    <source>
        <dbReference type="ARBA" id="ARBA00022737"/>
    </source>
</evidence>
<evidence type="ECO:0000256" key="1">
    <source>
        <dbReference type="ARBA" id="ARBA00022441"/>
    </source>
</evidence>
<dbReference type="EMBL" id="CAJVPY010056301">
    <property type="protein sequence ID" value="CAG8818263.1"/>
    <property type="molecule type" value="Genomic_DNA"/>
</dbReference>
<organism evidence="3 4">
    <name type="scientific">Dentiscutata erythropus</name>
    <dbReference type="NCBI Taxonomy" id="1348616"/>
    <lineage>
        <taxon>Eukaryota</taxon>
        <taxon>Fungi</taxon>
        <taxon>Fungi incertae sedis</taxon>
        <taxon>Mucoromycota</taxon>
        <taxon>Glomeromycotina</taxon>
        <taxon>Glomeromycetes</taxon>
        <taxon>Diversisporales</taxon>
        <taxon>Gigasporaceae</taxon>
        <taxon>Dentiscutata</taxon>
    </lineage>
</organism>
<dbReference type="InterPro" id="IPR015915">
    <property type="entry name" value="Kelch-typ_b-propeller"/>
</dbReference>